<name>A0A224YAB5_9ACAR</name>
<feature type="region of interest" description="Disordered" evidence="1">
    <location>
        <begin position="66"/>
        <end position="112"/>
    </location>
</feature>
<feature type="compositionally biased region" description="Basic residues" evidence="1">
    <location>
        <begin position="86"/>
        <end position="95"/>
    </location>
</feature>
<dbReference type="EMBL" id="GFPF01003452">
    <property type="protein sequence ID" value="MAA14598.1"/>
    <property type="molecule type" value="Transcribed_RNA"/>
</dbReference>
<evidence type="ECO:0000313" key="2">
    <source>
        <dbReference type="EMBL" id="MAA14598.1"/>
    </source>
</evidence>
<reference evidence="2" key="1">
    <citation type="journal article" date="2017" name="Parasit. Vectors">
        <title>Sialotranscriptomics of Rhipicephalus zambeziensis reveals intricate expression profiles of secretory proteins and suggests tight temporal transcriptional regulation during blood-feeding.</title>
        <authorList>
            <person name="de Castro M.H."/>
            <person name="de Klerk D."/>
            <person name="Pienaar R."/>
            <person name="Rees D.J.G."/>
            <person name="Mans B.J."/>
        </authorList>
    </citation>
    <scope>NUCLEOTIDE SEQUENCE</scope>
    <source>
        <tissue evidence="2">Salivary glands</tissue>
    </source>
</reference>
<feature type="compositionally biased region" description="Polar residues" evidence="1">
    <location>
        <begin position="1"/>
        <end position="14"/>
    </location>
</feature>
<sequence length="112" mass="12367">MTTAKNYDTATHWQSGRIMSRTNSSAQVSAPPVAKRVHSVWIILESKNGRERELYKSWSHVVLTSHPTSYKTGNGSGCPDGQCLRQRSKKGRQGWKRGEAGSLSPILQGLLS</sequence>
<evidence type="ECO:0000256" key="1">
    <source>
        <dbReference type="SAM" id="MobiDB-lite"/>
    </source>
</evidence>
<organism evidence="2">
    <name type="scientific">Rhipicephalus zambeziensis</name>
    <dbReference type="NCBI Taxonomy" id="60191"/>
    <lineage>
        <taxon>Eukaryota</taxon>
        <taxon>Metazoa</taxon>
        <taxon>Ecdysozoa</taxon>
        <taxon>Arthropoda</taxon>
        <taxon>Chelicerata</taxon>
        <taxon>Arachnida</taxon>
        <taxon>Acari</taxon>
        <taxon>Parasitiformes</taxon>
        <taxon>Ixodida</taxon>
        <taxon>Ixodoidea</taxon>
        <taxon>Ixodidae</taxon>
        <taxon>Rhipicephalinae</taxon>
        <taxon>Rhipicephalus</taxon>
        <taxon>Rhipicephalus</taxon>
    </lineage>
</organism>
<protein>
    <submittedName>
        <fullName evidence="2">Uncharacterized protein</fullName>
    </submittedName>
</protein>
<proteinExistence type="predicted"/>
<accession>A0A224YAB5</accession>
<dbReference type="AlphaFoldDB" id="A0A224YAB5"/>
<feature type="region of interest" description="Disordered" evidence="1">
    <location>
        <begin position="1"/>
        <end position="30"/>
    </location>
</feature>